<name>A0ABW3TNH7_9MICO</name>
<evidence type="ECO:0000313" key="2">
    <source>
        <dbReference type="Proteomes" id="UP001597181"/>
    </source>
</evidence>
<keyword evidence="2" id="KW-1185">Reference proteome</keyword>
<dbReference type="Proteomes" id="UP001597181">
    <property type="component" value="Unassembled WGS sequence"/>
</dbReference>
<comment type="caution">
    <text evidence="1">The sequence shown here is derived from an EMBL/GenBank/DDBJ whole genome shotgun (WGS) entry which is preliminary data.</text>
</comment>
<gene>
    <name evidence="1" type="ORF">ACFQ3U_09765</name>
</gene>
<evidence type="ECO:0008006" key="3">
    <source>
        <dbReference type="Google" id="ProtNLM"/>
    </source>
</evidence>
<reference evidence="2" key="1">
    <citation type="journal article" date="2019" name="Int. J. Syst. Evol. Microbiol.">
        <title>The Global Catalogue of Microorganisms (GCM) 10K type strain sequencing project: providing services to taxonomists for standard genome sequencing and annotation.</title>
        <authorList>
            <consortium name="The Broad Institute Genomics Platform"/>
            <consortium name="The Broad Institute Genome Sequencing Center for Infectious Disease"/>
            <person name="Wu L."/>
            <person name="Ma J."/>
        </authorList>
    </citation>
    <scope>NUCLEOTIDE SEQUENCE [LARGE SCALE GENOMIC DNA]</scope>
    <source>
        <strain evidence="2">CCUG 50213</strain>
    </source>
</reference>
<dbReference type="RefSeq" id="WP_343961276.1">
    <property type="nucleotide sequence ID" value="NZ_BAAAKZ010000010.1"/>
</dbReference>
<protein>
    <recommendedName>
        <fullName evidence="3">YbaB/EbfC DNA-binding family protein</fullName>
    </recommendedName>
</protein>
<sequence>MGSSEEAEEVLERIHADIRLAKQRAQALGELAETQATVQGKAMSELHDVVVTVDAAGQMIDLQIAAKALQRGGLRLSAEIVTLVAKAKLDAQAQTHRAALKVLGADDPILWGYSATLLDADSPAIDPTRRRMGYVPLTDTPAGEATWNGSR</sequence>
<dbReference type="EMBL" id="JBHTLY010000004">
    <property type="protein sequence ID" value="MFD1202175.1"/>
    <property type="molecule type" value="Genomic_DNA"/>
</dbReference>
<evidence type="ECO:0000313" key="1">
    <source>
        <dbReference type="EMBL" id="MFD1202175.1"/>
    </source>
</evidence>
<accession>A0ABW3TNH7</accession>
<organism evidence="1 2">
    <name type="scientific">Leucobacter albus</name>
    <dbReference type="NCBI Taxonomy" id="272210"/>
    <lineage>
        <taxon>Bacteria</taxon>
        <taxon>Bacillati</taxon>
        <taxon>Actinomycetota</taxon>
        <taxon>Actinomycetes</taxon>
        <taxon>Micrococcales</taxon>
        <taxon>Microbacteriaceae</taxon>
        <taxon>Leucobacter</taxon>
    </lineage>
</organism>
<proteinExistence type="predicted"/>